<organism evidence="3 4">
    <name type="scientific">Rhizoctonia solani</name>
    <dbReference type="NCBI Taxonomy" id="456999"/>
    <lineage>
        <taxon>Eukaryota</taxon>
        <taxon>Fungi</taxon>
        <taxon>Dikarya</taxon>
        <taxon>Basidiomycota</taxon>
        <taxon>Agaricomycotina</taxon>
        <taxon>Agaricomycetes</taxon>
        <taxon>Cantharellales</taxon>
        <taxon>Ceratobasidiaceae</taxon>
        <taxon>Rhizoctonia</taxon>
    </lineage>
</organism>
<proteinExistence type="predicted"/>
<feature type="chain" id="PRO_5034913231" evidence="2">
    <location>
        <begin position="21"/>
        <end position="306"/>
    </location>
</feature>
<comment type="caution">
    <text evidence="3">The sequence shown here is derived from an EMBL/GenBank/DDBJ whole genome shotgun (WGS) entry which is preliminary data.</text>
</comment>
<dbReference type="EMBL" id="CAJMWW010000015">
    <property type="protein sequence ID" value="CAE6399567.1"/>
    <property type="molecule type" value="Genomic_DNA"/>
</dbReference>
<accession>A0A8H2WTR5</accession>
<name>A0A8H2WTR5_9AGAM</name>
<gene>
    <name evidence="3" type="ORF">RDB_LOCUS5359</name>
</gene>
<dbReference type="AlphaFoldDB" id="A0A8H2WTR5"/>
<evidence type="ECO:0000313" key="3">
    <source>
        <dbReference type="EMBL" id="CAE6399567.1"/>
    </source>
</evidence>
<evidence type="ECO:0000256" key="2">
    <source>
        <dbReference type="SAM" id="SignalP"/>
    </source>
</evidence>
<feature type="signal peptide" evidence="2">
    <location>
        <begin position="1"/>
        <end position="20"/>
    </location>
</feature>
<keyword evidence="2" id="KW-0732">Signal</keyword>
<feature type="region of interest" description="Disordered" evidence="1">
    <location>
        <begin position="203"/>
        <end position="223"/>
    </location>
</feature>
<protein>
    <submittedName>
        <fullName evidence="3">Uncharacterized protein</fullName>
    </submittedName>
</protein>
<feature type="compositionally biased region" description="Low complexity" evidence="1">
    <location>
        <begin position="203"/>
        <end position="219"/>
    </location>
</feature>
<sequence length="306" mass="31872">MHCSILSFVTLLVVASTAAAQPTKRLISINPPQNLRVNLTALPPVEVAPKTNAKRFAQGLPPLSPVKRHPHRGGPHRDGGNPHKGTRVAFAPRAEVSAAARTKVKCNILVKPTSGSTLGYISPIFNDFGEYGPLQTSQAGALEIAFSNTASSGLVYGPADFLTTNNVDTINSFPYLSAALGFMSDGDDLGPGNANYLVITGNSGSTGSGSTPSKSTGNSYVTRTGQSANSETAIWTYDPTTQDIRVVWANTNGGSAPTKLVYIHDTETAGDDGNTLAAAGDLDAFRSSLSCTDTCPEVTFTCVPPA</sequence>
<evidence type="ECO:0000256" key="1">
    <source>
        <dbReference type="SAM" id="MobiDB-lite"/>
    </source>
</evidence>
<feature type="region of interest" description="Disordered" evidence="1">
    <location>
        <begin position="57"/>
        <end position="84"/>
    </location>
</feature>
<evidence type="ECO:0000313" key="4">
    <source>
        <dbReference type="Proteomes" id="UP000663841"/>
    </source>
</evidence>
<dbReference type="Proteomes" id="UP000663841">
    <property type="component" value="Unassembled WGS sequence"/>
</dbReference>
<reference evidence="3" key="1">
    <citation type="submission" date="2021-01" db="EMBL/GenBank/DDBJ databases">
        <authorList>
            <person name="Kaushik A."/>
        </authorList>
    </citation>
    <scope>NUCLEOTIDE SEQUENCE</scope>
    <source>
        <strain evidence="3">AG3-T5</strain>
    </source>
</reference>